<organism evidence="2 3">
    <name type="scientific">Halorussus aquaticus</name>
    <dbReference type="NCBI Taxonomy" id="2953748"/>
    <lineage>
        <taxon>Archaea</taxon>
        <taxon>Methanobacteriati</taxon>
        <taxon>Methanobacteriota</taxon>
        <taxon>Stenosarchaea group</taxon>
        <taxon>Halobacteria</taxon>
        <taxon>Halobacteriales</taxon>
        <taxon>Haladaptataceae</taxon>
        <taxon>Halorussus</taxon>
    </lineage>
</organism>
<dbReference type="AlphaFoldDB" id="A0ABD5PZ61"/>
<evidence type="ECO:0000256" key="1">
    <source>
        <dbReference type="SAM" id="MobiDB-lite"/>
    </source>
</evidence>
<dbReference type="Pfam" id="PF24397">
    <property type="entry name" value="VNG_1110C"/>
    <property type="match status" value="2"/>
</dbReference>
<protein>
    <submittedName>
        <fullName evidence="2">Uncharacterized protein</fullName>
    </submittedName>
</protein>
<accession>A0ABD5PZ61</accession>
<dbReference type="RefSeq" id="WP_254266973.1">
    <property type="nucleotide sequence ID" value="NZ_CP100400.1"/>
</dbReference>
<dbReference type="EMBL" id="JBHSHT010000001">
    <property type="protein sequence ID" value="MFC4823561.1"/>
    <property type="molecule type" value="Genomic_DNA"/>
</dbReference>
<keyword evidence="3" id="KW-1185">Reference proteome</keyword>
<dbReference type="GeneID" id="73045385"/>
<sequence length="106" mass="11441">MPDPTTLRDSTQFVLPAEVLDGFRDDLDEQFTLTFFEVDASGRGSGQRESTDATGATGGSGEPREGEQEDASDETDRNDGYVRVIGSPVEIKAASEFLSRHGVSVR</sequence>
<proteinExistence type="predicted"/>
<name>A0ABD5PZ61_9EURY</name>
<feature type="region of interest" description="Disordered" evidence="1">
    <location>
        <begin position="38"/>
        <end position="83"/>
    </location>
</feature>
<comment type="caution">
    <text evidence="2">The sequence shown here is derived from an EMBL/GenBank/DDBJ whole genome shotgun (WGS) entry which is preliminary data.</text>
</comment>
<evidence type="ECO:0000313" key="2">
    <source>
        <dbReference type="EMBL" id="MFC4823561.1"/>
    </source>
</evidence>
<reference evidence="2 3" key="1">
    <citation type="journal article" date="2019" name="Int. J. Syst. Evol. Microbiol.">
        <title>The Global Catalogue of Microorganisms (GCM) 10K type strain sequencing project: providing services to taxonomists for standard genome sequencing and annotation.</title>
        <authorList>
            <consortium name="The Broad Institute Genomics Platform"/>
            <consortium name="The Broad Institute Genome Sequencing Center for Infectious Disease"/>
            <person name="Wu L."/>
            <person name="Ma J."/>
        </authorList>
    </citation>
    <scope>NUCLEOTIDE SEQUENCE [LARGE SCALE GENOMIC DNA]</scope>
    <source>
        <strain evidence="2 3">XZYJ18</strain>
    </source>
</reference>
<dbReference type="Proteomes" id="UP001595945">
    <property type="component" value="Unassembled WGS sequence"/>
</dbReference>
<evidence type="ECO:0000313" key="3">
    <source>
        <dbReference type="Proteomes" id="UP001595945"/>
    </source>
</evidence>
<dbReference type="InterPro" id="IPR056231">
    <property type="entry name" value="VNG_1110C-like"/>
</dbReference>
<gene>
    <name evidence="2" type="ORF">ACFO9K_04740</name>
</gene>